<dbReference type="Pfam" id="PF19327">
    <property type="entry name" value="Ap4A_phos_N"/>
    <property type="match status" value="1"/>
</dbReference>
<dbReference type="InterPro" id="IPR043171">
    <property type="entry name" value="Ap4A_phos1/2-like"/>
</dbReference>
<dbReference type="InterPro" id="IPR019200">
    <property type="entry name" value="ATP_adenylylTrfase_C"/>
</dbReference>
<feature type="active site" description="Nucleophile" evidence="1">
    <location>
        <position position="163"/>
    </location>
</feature>
<dbReference type="Pfam" id="PF09830">
    <property type="entry name" value="ATP_transf"/>
    <property type="match status" value="1"/>
</dbReference>
<protein>
    <submittedName>
        <fullName evidence="4">Phosphorylase</fullName>
    </submittedName>
</protein>
<feature type="domain" description="Ap4A phosphorylase 1/2 N-terminal" evidence="3">
    <location>
        <begin position="13"/>
        <end position="184"/>
    </location>
</feature>
<dbReference type="GO" id="GO:0009117">
    <property type="term" value="P:nucleotide metabolic process"/>
    <property type="evidence" value="ECO:0007669"/>
    <property type="project" value="InterPro"/>
</dbReference>
<dbReference type="PANTHER" id="PTHR38420:SF1">
    <property type="entry name" value="PUTATIVE (AFU_ORTHOLOGUE AFUA_5G14690)-RELATED"/>
    <property type="match status" value="1"/>
</dbReference>
<dbReference type="PANTHER" id="PTHR38420">
    <property type="entry name" value="AP-4-A PHOSPHORYLASE II"/>
    <property type="match status" value="1"/>
</dbReference>
<dbReference type="EMBL" id="DSPX01000092">
    <property type="protein sequence ID" value="HGG00813.1"/>
    <property type="molecule type" value="Genomic_DNA"/>
</dbReference>
<reference evidence="4" key="1">
    <citation type="journal article" date="2020" name="mSystems">
        <title>Genome- and Community-Level Interaction Insights into Carbon Utilization and Element Cycling Functions of Hydrothermarchaeota in Hydrothermal Sediment.</title>
        <authorList>
            <person name="Zhou Z."/>
            <person name="Liu Y."/>
            <person name="Xu W."/>
            <person name="Pan J."/>
            <person name="Luo Z.H."/>
            <person name="Li M."/>
        </authorList>
    </citation>
    <scope>NUCLEOTIDE SEQUENCE [LARGE SCALE GENOMIC DNA]</scope>
    <source>
        <strain evidence="4">SpSt-374</strain>
    </source>
</reference>
<dbReference type="GO" id="GO:0005524">
    <property type="term" value="F:ATP binding"/>
    <property type="evidence" value="ECO:0007669"/>
    <property type="project" value="InterPro"/>
</dbReference>
<gene>
    <name evidence="4" type="ORF">ENR15_09235</name>
</gene>
<dbReference type="Gene3D" id="3.30.428.70">
    <property type="match status" value="1"/>
</dbReference>
<accession>A0A7C3VGL8</accession>
<name>A0A7C3VGL8_9CYAN</name>
<proteinExistence type="predicted"/>
<organism evidence="4">
    <name type="scientific">Planktothricoides sp. SpSt-374</name>
    <dbReference type="NCBI Taxonomy" id="2282167"/>
    <lineage>
        <taxon>Bacteria</taxon>
        <taxon>Bacillati</taxon>
        <taxon>Cyanobacteriota</taxon>
        <taxon>Cyanophyceae</taxon>
        <taxon>Oscillatoriophycideae</taxon>
        <taxon>Oscillatoriales</taxon>
        <taxon>Oscillatoriaceae</taxon>
        <taxon>Planktothricoides</taxon>
    </lineage>
</organism>
<sequence>MSDGKLNVLSPLVLKPGTLWTKVIQRTEAALGCGALRSIPTECFFVEQDGIAFLVRIISNLQRKDEAQQKQQQKTAAGKEFNPFLPYEQNLFVADISQTHLCLLNKFNVVNYHLLIVTRHFEDQDMLLTGTDFEAMWACLREYDGLAFYNGGQVAGASQRHKHLQLVPLPLAATGSQIPIAPLLPRATSLPRENIGQIPGLPFRHAFVRFSDQMMTSDLRTAADTTLELYRQLLTTVGLLGSRTHHSSLLQCQEGPYNLLVTREWMLLVPRSQEHFHSISINSLGFAGALLVRNQEQMQVLQECGPMNVLRHVAISD</sequence>
<dbReference type="SUPFAM" id="SSF54197">
    <property type="entry name" value="HIT-like"/>
    <property type="match status" value="1"/>
</dbReference>
<evidence type="ECO:0000256" key="1">
    <source>
        <dbReference type="PIRSR" id="PIRSR000846-1"/>
    </source>
</evidence>
<dbReference type="PIRSF" id="PIRSF000846">
    <property type="entry name" value="ATP_adenylyltr"/>
    <property type="match status" value="1"/>
</dbReference>
<dbReference type="GO" id="GO:0003877">
    <property type="term" value="F:ATP:ADP adenylyltransferase activity"/>
    <property type="evidence" value="ECO:0007669"/>
    <property type="project" value="InterPro"/>
</dbReference>
<dbReference type="AlphaFoldDB" id="A0A7C3VGL8"/>
<dbReference type="InterPro" id="IPR045759">
    <property type="entry name" value="Ap4A_phos1/2_N"/>
</dbReference>
<evidence type="ECO:0000259" key="2">
    <source>
        <dbReference type="Pfam" id="PF09830"/>
    </source>
</evidence>
<dbReference type="InterPro" id="IPR036265">
    <property type="entry name" value="HIT-like_sf"/>
</dbReference>
<evidence type="ECO:0000259" key="3">
    <source>
        <dbReference type="Pfam" id="PF19327"/>
    </source>
</evidence>
<feature type="domain" description="ATP adenylyltransferase C-terminal" evidence="2">
    <location>
        <begin position="200"/>
        <end position="315"/>
    </location>
</feature>
<evidence type="ECO:0000313" key="4">
    <source>
        <dbReference type="EMBL" id="HGG00813.1"/>
    </source>
</evidence>
<dbReference type="InterPro" id="IPR009163">
    <property type="entry name" value="Ap4A_phos1/2"/>
</dbReference>
<comment type="caution">
    <text evidence="4">The sequence shown here is derived from an EMBL/GenBank/DDBJ whole genome shotgun (WGS) entry which is preliminary data.</text>
</comment>